<evidence type="ECO:0000313" key="1">
    <source>
        <dbReference type="EMBL" id="AVX20674.1"/>
    </source>
</evidence>
<organism evidence="1 2">
    <name type="scientific">Carboxydocella thermautotrophica</name>
    <dbReference type="NCBI Taxonomy" id="178899"/>
    <lineage>
        <taxon>Bacteria</taxon>
        <taxon>Bacillati</taxon>
        <taxon>Bacillota</taxon>
        <taxon>Clostridia</taxon>
        <taxon>Eubacteriales</taxon>
        <taxon>Clostridiales Family XVI. Incertae Sedis</taxon>
        <taxon>Carboxydocella</taxon>
    </lineage>
</organism>
<reference evidence="1 2" key="1">
    <citation type="submission" date="2018-04" db="EMBL/GenBank/DDBJ databases">
        <title>Genomic insights into metabolic versatility of Carboxydocella thermautotrophica capable of coupling hydrogenogenic CO oxidation with the reduction of Fe(III) minerals in Kamchatka hot springs.</title>
        <authorList>
            <person name="Toshchakov S.V."/>
            <person name="Tepliuk A.V."/>
            <person name="Gavrilov S.N."/>
            <person name="Kublanov I.V."/>
            <person name="Lebedinsky A.V."/>
            <person name="Bonch-Osmolovskaya E.A."/>
            <person name="Rusakov V.S."/>
            <person name="Chistyakova N.I."/>
            <person name="Korzhenkov A."/>
            <person name="Zavarsina D.G."/>
            <person name="Sokolova T.G."/>
        </authorList>
    </citation>
    <scope>NUCLEOTIDE SEQUENCE [LARGE SCALE GENOMIC DNA]</scope>
    <source>
        <strain evidence="1 2">019</strain>
    </source>
</reference>
<name>A0A2R4N0S9_CARTR</name>
<proteinExistence type="predicted"/>
<sequence length="31" mass="3455">MKIIMLRMTILLMGGENFNPAPFLLADSVFA</sequence>
<gene>
    <name evidence="1" type="ORF">CFE_1485</name>
</gene>
<accession>A0A2R4N0S9</accession>
<keyword evidence="2" id="KW-1185">Reference proteome</keyword>
<dbReference type="AlphaFoldDB" id="A0A2R4N0S9"/>
<dbReference type="EMBL" id="CP028491">
    <property type="protein sequence ID" value="AVX20674.1"/>
    <property type="molecule type" value="Genomic_DNA"/>
</dbReference>
<dbReference type="KEGG" id="cthm:CFE_1485"/>
<protein>
    <submittedName>
        <fullName evidence="1">Uncharacterized protein</fullName>
    </submittedName>
</protein>
<dbReference type="Proteomes" id="UP000241323">
    <property type="component" value="Chromosome"/>
</dbReference>
<evidence type="ECO:0000313" key="2">
    <source>
        <dbReference type="Proteomes" id="UP000241323"/>
    </source>
</evidence>